<dbReference type="VEuPathDB" id="FungiDB:ASPCADRAFT_209402"/>
<name>A0A1R3RG44_ASPC5</name>
<evidence type="ECO:0000313" key="2">
    <source>
        <dbReference type="Proteomes" id="UP000188318"/>
    </source>
</evidence>
<protein>
    <submittedName>
        <fullName evidence="1">Uncharacterized protein</fullName>
    </submittedName>
</protein>
<dbReference type="AlphaFoldDB" id="A0A1R3RG44"/>
<feature type="non-terminal residue" evidence="1">
    <location>
        <position position="1"/>
    </location>
</feature>
<proteinExistence type="predicted"/>
<accession>A0A1R3RG44</accession>
<keyword evidence="2" id="KW-1185">Reference proteome</keyword>
<gene>
    <name evidence="1" type="ORF">ASPCADRAFT_209402</name>
</gene>
<reference evidence="2" key="1">
    <citation type="journal article" date="2017" name="Genome Biol.">
        <title>Comparative genomics reveals high biological diversity and specific adaptations in the industrially and medically important fungal genus Aspergillus.</title>
        <authorList>
            <person name="de Vries R.P."/>
            <person name="Riley R."/>
            <person name="Wiebenga A."/>
            <person name="Aguilar-Osorio G."/>
            <person name="Amillis S."/>
            <person name="Uchima C.A."/>
            <person name="Anderluh G."/>
            <person name="Asadollahi M."/>
            <person name="Askin M."/>
            <person name="Barry K."/>
            <person name="Battaglia E."/>
            <person name="Bayram O."/>
            <person name="Benocci T."/>
            <person name="Braus-Stromeyer S.A."/>
            <person name="Caldana C."/>
            <person name="Canovas D."/>
            <person name="Cerqueira G.C."/>
            <person name="Chen F."/>
            <person name="Chen W."/>
            <person name="Choi C."/>
            <person name="Clum A."/>
            <person name="Dos Santos R.A."/>
            <person name="Damasio A.R."/>
            <person name="Diallinas G."/>
            <person name="Emri T."/>
            <person name="Fekete E."/>
            <person name="Flipphi M."/>
            <person name="Freyberg S."/>
            <person name="Gallo A."/>
            <person name="Gournas C."/>
            <person name="Habgood R."/>
            <person name="Hainaut M."/>
            <person name="Harispe M.L."/>
            <person name="Henrissat B."/>
            <person name="Hilden K.S."/>
            <person name="Hope R."/>
            <person name="Hossain A."/>
            <person name="Karabika E."/>
            <person name="Karaffa L."/>
            <person name="Karanyi Z."/>
            <person name="Krasevec N."/>
            <person name="Kuo A."/>
            <person name="Kusch H."/>
            <person name="LaButti K."/>
            <person name="Lagendijk E.L."/>
            <person name="Lapidus A."/>
            <person name="Levasseur A."/>
            <person name="Lindquist E."/>
            <person name="Lipzen A."/>
            <person name="Logrieco A.F."/>
            <person name="MacCabe A."/>
            <person name="Maekelae M.R."/>
            <person name="Malavazi I."/>
            <person name="Melin P."/>
            <person name="Meyer V."/>
            <person name="Mielnichuk N."/>
            <person name="Miskei M."/>
            <person name="Molnar A.P."/>
            <person name="Mule G."/>
            <person name="Ngan C.Y."/>
            <person name="Orejas M."/>
            <person name="Orosz E."/>
            <person name="Ouedraogo J.P."/>
            <person name="Overkamp K.M."/>
            <person name="Park H.-S."/>
            <person name="Perrone G."/>
            <person name="Piumi F."/>
            <person name="Punt P.J."/>
            <person name="Ram A.F."/>
            <person name="Ramon A."/>
            <person name="Rauscher S."/>
            <person name="Record E."/>
            <person name="Riano-Pachon D.M."/>
            <person name="Robert V."/>
            <person name="Roehrig J."/>
            <person name="Ruller R."/>
            <person name="Salamov A."/>
            <person name="Salih N.S."/>
            <person name="Samson R.A."/>
            <person name="Sandor E."/>
            <person name="Sanguinetti M."/>
            <person name="Schuetze T."/>
            <person name="Sepcic K."/>
            <person name="Shelest E."/>
            <person name="Sherlock G."/>
            <person name="Sophianopoulou V."/>
            <person name="Squina F.M."/>
            <person name="Sun H."/>
            <person name="Susca A."/>
            <person name="Todd R.B."/>
            <person name="Tsang A."/>
            <person name="Unkles S.E."/>
            <person name="van de Wiele N."/>
            <person name="van Rossen-Uffink D."/>
            <person name="Oliveira J.V."/>
            <person name="Vesth T.C."/>
            <person name="Visser J."/>
            <person name="Yu J.-H."/>
            <person name="Zhou M."/>
            <person name="Andersen M.R."/>
            <person name="Archer D.B."/>
            <person name="Baker S.E."/>
            <person name="Benoit I."/>
            <person name="Brakhage A.A."/>
            <person name="Braus G.H."/>
            <person name="Fischer R."/>
            <person name="Frisvad J.C."/>
            <person name="Goldman G.H."/>
            <person name="Houbraken J."/>
            <person name="Oakley B."/>
            <person name="Pocsi I."/>
            <person name="Scazzocchio C."/>
            <person name="Seiboth B."/>
            <person name="vanKuyk P.A."/>
            <person name="Wortman J."/>
            <person name="Dyer P.S."/>
            <person name="Grigoriev I.V."/>
        </authorList>
    </citation>
    <scope>NUCLEOTIDE SEQUENCE [LARGE SCALE GENOMIC DNA]</scope>
    <source>
        <strain evidence="2">ITEM 5010</strain>
    </source>
</reference>
<organism evidence="1 2">
    <name type="scientific">Aspergillus carbonarius (strain ITEM 5010)</name>
    <dbReference type="NCBI Taxonomy" id="602072"/>
    <lineage>
        <taxon>Eukaryota</taxon>
        <taxon>Fungi</taxon>
        <taxon>Dikarya</taxon>
        <taxon>Ascomycota</taxon>
        <taxon>Pezizomycotina</taxon>
        <taxon>Eurotiomycetes</taxon>
        <taxon>Eurotiomycetidae</taxon>
        <taxon>Eurotiales</taxon>
        <taxon>Aspergillaceae</taxon>
        <taxon>Aspergillus</taxon>
        <taxon>Aspergillus subgen. Circumdati</taxon>
    </lineage>
</organism>
<dbReference type="Proteomes" id="UP000188318">
    <property type="component" value="Unassembled WGS sequence"/>
</dbReference>
<evidence type="ECO:0000313" key="1">
    <source>
        <dbReference type="EMBL" id="OOF93450.1"/>
    </source>
</evidence>
<dbReference type="EMBL" id="KV907504">
    <property type="protein sequence ID" value="OOF93450.1"/>
    <property type="molecule type" value="Genomic_DNA"/>
</dbReference>
<sequence length="89" mass="10015">ENRRIYYTTAYKLKYTPQITPQALPNTTRLSTGTTVYISIDTSGRYLSRAIMIGLKSTFTNSTTSETFTPLSKLINTTNNTIFITLPIL</sequence>